<sequence>MKPTTNTGSADSRRLEASDDDTPPYTRALVDEYRARMKGDPDPEAQFTFAKYLIEAARFIGEEMTKAGDARGGKKYRDNMLAESLRQIKRLATVASRPYSEAQFFLGNMYGTGQLGLAVDHEQAYQLYMQASKQDHPAATYRTAVCNELGAGTQKAVYRAVIFYRKAANLRDTAAMYKLGVILLKGLLEQPSDEREGTAWLHRASQQADEENPHALHELAMLYETPSLLARVQSLVPMDHQMARGLYTQAAQLGYASSQYRLGVHYECGTLGCPVDPRKSIAWLSRAADQGDAEAELSLSGWFLTGAEGLLVPNEAEAYLWARKSANKGLAKAEFAVGCECCPAI</sequence>
<organism evidence="1 2">
    <name type="scientific">Naganishia vaughanmartiniae</name>
    <dbReference type="NCBI Taxonomy" id="1424756"/>
    <lineage>
        <taxon>Eukaryota</taxon>
        <taxon>Fungi</taxon>
        <taxon>Dikarya</taxon>
        <taxon>Basidiomycota</taxon>
        <taxon>Agaricomycotina</taxon>
        <taxon>Tremellomycetes</taxon>
        <taxon>Filobasidiales</taxon>
        <taxon>Filobasidiaceae</taxon>
        <taxon>Naganishia</taxon>
    </lineage>
</organism>
<dbReference type="EMBL" id="JASBWU010000009">
    <property type="protein sequence ID" value="KAJ9119255.1"/>
    <property type="molecule type" value="Genomic_DNA"/>
</dbReference>
<reference evidence="1" key="1">
    <citation type="submission" date="2023-04" db="EMBL/GenBank/DDBJ databases">
        <title>Draft Genome sequencing of Naganishia species isolated from polar environments using Oxford Nanopore Technology.</title>
        <authorList>
            <person name="Leo P."/>
            <person name="Venkateswaran K."/>
        </authorList>
    </citation>
    <scope>NUCLEOTIDE SEQUENCE</scope>
    <source>
        <strain evidence="1">MNA-CCFEE 5425</strain>
    </source>
</reference>
<comment type="caution">
    <text evidence="1">The sequence shown here is derived from an EMBL/GenBank/DDBJ whole genome shotgun (WGS) entry which is preliminary data.</text>
</comment>
<dbReference type="Proteomes" id="UP001243375">
    <property type="component" value="Unassembled WGS sequence"/>
</dbReference>
<name>A0ACC2X6M5_9TREE</name>
<evidence type="ECO:0000313" key="1">
    <source>
        <dbReference type="EMBL" id="KAJ9119255.1"/>
    </source>
</evidence>
<keyword evidence="2" id="KW-1185">Reference proteome</keyword>
<evidence type="ECO:0000313" key="2">
    <source>
        <dbReference type="Proteomes" id="UP001243375"/>
    </source>
</evidence>
<gene>
    <name evidence="1" type="ORF">QFC22_003747</name>
</gene>
<protein>
    <submittedName>
        <fullName evidence="1">Uncharacterized protein</fullName>
    </submittedName>
</protein>
<proteinExistence type="predicted"/>
<accession>A0ACC2X6M5</accession>